<dbReference type="Proteomes" id="UP001262410">
    <property type="component" value="Unassembled WGS sequence"/>
</dbReference>
<comment type="caution">
    <text evidence="1">The sequence shown here is derived from an EMBL/GenBank/DDBJ whole genome shotgun (WGS) entry which is preliminary data.</text>
</comment>
<dbReference type="RefSeq" id="WP_309792000.1">
    <property type="nucleotide sequence ID" value="NZ_JAVDPW010000001.1"/>
</dbReference>
<accession>A0ABU1JHL3</accession>
<evidence type="ECO:0000313" key="1">
    <source>
        <dbReference type="EMBL" id="MDR6288056.1"/>
    </source>
</evidence>
<proteinExistence type="predicted"/>
<name>A0ABU1JHL3_9PROT</name>
<keyword evidence="2" id="KW-1185">Reference proteome</keyword>
<dbReference type="InterPro" id="IPR032710">
    <property type="entry name" value="NTF2-like_dom_sf"/>
</dbReference>
<gene>
    <name evidence="1" type="ORF">E9232_000555</name>
</gene>
<protein>
    <recommendedName>
        <fullName evidence="3">DUF4440 domain-containing protein</fullName>
    </recommendedName>
</protein>
<dbReference type="Gene3D" id="3.10.450.50">
    <property type="match status" value="1"/>
</dbReference>
<sequence length="130" mass="14613">MPQQLTPDEQAVLDLFHAFLRGMEQRQPEPLRDMIMPEGMGTRISKGEVQRLTLAGLLDIFPTEGTSVLEERIYDPLVRTDGDIGIIWCAYDFRVDGRITHSGTNIINLAHIDGRWMISGVSDSARFPEG</sequence>
<evidence type="ECO:0008006" key="3">
    <source>
        <dbReference type="Google" id="ProtNLM"/>
    </source>
</evidence>
<evidence type="ECO:0000313" key="2">
    <source>
        <dbReference type="Proteomes" id="UP001262410"/>
    </source>
</evidence>
<organism evidence="1 2">
    <name type="scientific">Inquilinus ginsengisoli</name>
    <dbReference type="NCBI Taxonomy" id="363840"/>
    <lineage>
        <taxon>Bacteria</taxon>
        <taxon>Pseudomonadati</taxon>
        <taxon>Pseudomonadota</taxon>
        <taxon>Alphaproteobacteria</taxon>
        <taxon>Rhodospirillales</taxon>
        <taxon>Rhodospirillaceae</taxon>
        <taxon>Inquilinus</taxon>
    </lineage>
</organism>
<dbReference type="EMBL" id="JAVDPW010000001">
    <property type="protein sequence ID" value="MDR6288056.1"/>
    <property type="molecule type" value="Genomic_DNA"/>
</dbReference>
<dbReference type="SUPFAM" id="SSF54427">
    <property type="entry name" value="NTF2-like"/>
    <property type="match status" value="1"/>
</dbReference>
<reference evidence="1 2" key="1">
    <citation type="submission" date="2023-07" db="EMBL/GenBank/DDBJ databases">
        <title>Sorghum-associated microbial communities from plants grown in Nebraska, USA.</title>
        <authorList>
            <person name="Schachtman D."/>
        </authorList>
    </citation>
    <scope>NUCLEOTIDE SEQUENCE [LARGE SCALE GENOMIC DNA]</scope>
    <source>
        <strain evidence="1 2">584</strain>
    </source>
</reference>